<dbReference type="PANTHER" id="PTHR33393:SF13">
    <property type="entry name" value="PGA BIOSYNTHESIS PROTEIN CAPA"/>
    <property type="match status" value="1"/>
</dbReference>
<dbReference type="EMBL" id="CP022657">
    <property type="protein sequence ID" value="ASS76143.1"/>
    <property type="molecule type" value="Genomic_DNA"/>
</dbReference>
<evidence type="ECO:0000256" key="1">
    <source>
        <dbReference type="ARBA" id="ARBA00005662"/>
    </source>
</evidence>
<dbReference type="InterPro" id="IPR019079">
    <property type="entry name" value="Capsule_synth_CapA"/>
</dbReference>
<protein>
    <recommendedName>
        <fullName evidence="2">Capsule synthesis protein CapA domain-containing protein</fullName>
    </recommendedName>
</protein>
<accession>A0A223D3Z0</accession>
<proteinExistence type="inferred from homology"/>
<gene>
    <name evidence="3" type="ORF">CIG75_15130</name>
</gene>
<evidence type="ECO:0000259" key="2">
    <source>
        <dbReference type="SMART" id="SM00854"/>
    </source>
</evidence>
<dbReference type="KEGG" id="tab:CIG75_15130"/>
<dbReference type="Proteomes" id="UP000214688">
    <property type="component" value="Chromosome"/>
</dbReference>
<dbReference type="SUPFAM" id="SSF56300">
    <property type="entry name" value="Metallo-dependent phosphatases"/>
    <property type="match status" value="1"/>
</dbReference>
<feature type="domain" description="Capsule synthesis protein CapA" evidence="2">
    <location>
        <begin position="6"/>
        <end position="311"/>
    </location>
</feature>
<evidence type="ECO:0000313" key="3">
    <source>
        <dbReference type="EMBL" id="ASS76143.1"/>
    </source>
</evidence>
<dbReference type="PANTHER" id="PTHR33393">
    <property type="entry name" value="POLYGLUTAMINE SYNTHESIS ACCESSORY PROTEIN RV0574C-RELATED"/>
    <property type="match status" value="1"/>
</dbReference>
<keyword evidence="4" id="KW-1185">Reference proteome</keyword>
<sequence>MEKEIRIMATGDSFIAQRLACESTNLDQVRTLLNQADVRFTNLEVTIHDYDVYPSAVSGGTWAAARPAVLKDLRWLGFNLMACANNHTLDWSHHGLLKTLEHLEREDWIYAGVGRNLTEANQPKFFETKHGRVALVAVTSTVPDWHLAGEQRPDLLGRPGVNALRYRSTHYVSKQDFAQLKRTLLTMEGNAQRMIQLSHSDEELSLGDLSFREGVAGRTETVMNQKDAKRIGHSIRSAAQQADVVLVSHHAHEKKGESSEQPADFLQEFARFCIDQGAHAYLGHGPHVLRGIEVYKNAPIFYSLGNFIFQNETVEKQPSEFFDRYGLGAEHVPMDAYLARSDHGTKGLSVMRDNYLSVIASIVMEAGALKTIELHPVSLGFDLPRSRKGVPALADWQEKEEILDKLQHLSQQFGTTLHKQNGIGIIEVGR</sequence>
<name>A0A223D3Z0_9BACL</name>
<dbReference type="SMART" id="SM00854">
    <property type="entry name" value="PGA_cap"/>
    <property type="match status" value="1"/>
</dbReference>
<organism evidence="3 4">
    <name type="scientific">Tumebacillus algifaecis</name>
    <dbReference type="NCBI Taxonomy" id="1214604"/>
    <lineage>
        <taxon>Bacteria</taxon>
        <taxon>Bacillati</taxon>
        <taxon>Bacillota</taxon>
        <taxon>Bacilli</taxon>
        <taxon>Bacillales</taxon>
        <taxon>Alicyclobacillaceae</taxon>
        <taxon>Tumebacillus</taxon>
    </lineage>
</organism>
<dbReference type="InterPro" id="IPR052169">
    <property type="entry name" value="CW_Biosynth-Accessory"/>
</dbReference>
<reference evidence="3 4" key="1">
    <citation type="journal article" date="2015" name="Int. J. Syst. Evol. Microbiol.">
        <title>Tumebacillus algifaecis sp. nov., isolated from decomposing algal scum.</title>
        <authorList>
            <person name="Wu Y.F."/>
            <person name="Zhang B."/>
            <person name="Xing P."/>
            <person name="Wu Q.L."/>
            <person name="Liu S.J."/>
        </authorList>
    </citation>
    <scope>NUCLEOTIDE SEQUENCE [LARGE SCALE GENOMIC DNA]</scope>
    <source>
        <strain evidence="3 4">THMBR28</strain>
    </source>
</reference>
<dbReference type="OrthoDB" id="9810906at2"/>
<dbReference type="CDD" id="cd07381">
    <property type="entry name" value="MPP_CapA"/>
    <property type="match status" value="1"/>
</dbReference>
<dbReference type="RefSeq" id="WP_094237376.1">
    <property type="nucleotide sequence ID" value="NZ_CP022657.1"/>
</dbReference>
<evidence type="ECO:0000313" key="4">
    <source>
        <dbReference type="Proteomes" id="UP000214688"/>
    </source>
</evidence>
<dbReference type="InterPro" id="IPR029052">
    <property type="entry name" value="Metallo-depent_PP-like"/>
</dbReference>
<dbReference type="AlphaFoldDB" id="A0A223D3Z0"/>
<dbReference type="Pfam" id="PF09587">
    <property type="entry name" value="PGA_cap"/>
    <property type="match status" value="1"/>
</dbReference>
<comment type="similarity">
    <text evidence="1">Belongs to the CapA family.</text>
</comment>